<organism evidence="2 3">
    <name type="scientific">Lysobacter capsici AZ78</name>
    <dbReference type="NCBI Taxonomy" id="1444315"/>
    <lineage>
        <taxon>Bacteria</taxon>
        <taxon>Pseudomonadati</taxon>
        <taxon>Pseudomonadota</taxon>
        <taxon>Gammaproteobacteria</taxon>
        <taxon>Lysobacterales</taxon>
        <taxon>Lysobacteraceae</taxon>
        <taxon>Lysobacter</taxon>
    </lineage>
</organism>
<comment type="caution">
    <text evidence="2">The sequence shown here is derived from an EMBL/GenBank/DDBJ whole genome shotgun (WGS) entry which is preliminary data.</text>
</comment>
<dbReference type="EMBL" id="JAJA02000001">
    <property type="protein sequence ID" value="KWS06048.1"/>
    <property type="molecule type" value="Genomic_DNA"/>
</dbReference>
<reference evidence="2 3" key="1">
    <citation type="journal article" date="2014" name="Genome Announc.">
        <title>Draft Genome Sequence of Lysobacter capsici AZ78, a Bacterium Antagonistic to Plant-Pathogenic Oomycetes.</title>
        <authorList>
            <person name="Puopolo G."/>
            <person name="Sonego P."/>
            <person name="Engelen K."/>
            <person name="Pertot I."/>
        </authorList>
    </citation>
    <scope>NUCLEOTIDE SEQUENCE [LARGE SCALE GENOMIC DNA]</scope>
    <source>
        <strain evidence="2 3">AZ78</strain>
    </source>
</reference>
<keyword evidence="1" id="KW-0472">Membrane</keyword>
<proteinExistence type="predicted"/>
<evidence type="ECO:0000313" key="2">
    <source>
        <dbReference type="EMBL" id="KWS06048.1"/>
    </source>
</evidence>
<keyword evidence="1" id="KW-1133">Transmembrane helix</keyword>
<gene>
    <name evidence="2" type="ORF">AZ78_3602</name>
</gene>
<sequence>MFGATLLAMGLPTMLDPFVPSLEAAWLGPVMVLLAAAVAVGVIVLLYGWPLSLDASSGRSNGGAIQVLLCVACFFIAHSALRFGLPILLHHLAGPRPATQIEAARVRESSFRGCRTSAVLPGDGFLLRRRLCKVPPNTFGALRHSERIELRGTRSYFGISVEGYDAAPPAPR</sequence>
<feature type="transmembrane region" description="Helical" evidence="1">
    <location>
        <begin position="25"/>
        <end position="49"/>
    </location>
</feature>
<protein>
    <submittedName>
        <fullName evidence="2">Uncharacterized protein</fullName>
    </submittedName>
</protein>
<evidence type="ECO:0000256" key="1">
    <source>
        <dbReference type="SAM" id="Phobius"/>
    </source>
</evidence>
<dbReference type="Proteomes" id="UP000023435">
    <property type="component" value="Unassembled WGS sequence"/>
</dbReference>
<evidence type="ECO:0000313" key="3">
    <source>
        <dbReference type="Proteomes" id="UP000023435"/>
    </source>
</evidence>
<keyword evidence="3" id="KW-1185">Reference proteome</keyword>
<dbReference type="AlphaFoldDB" id="A0A125MNB7"/>
<feature type="transmembrane region" description="Helical" evidence="1">
    <location>
        <begin position="61"/>
        <end position="81"/>
    </location>
</feature>
<accession>A0A125MNB7</accession>
<keyword evidence="1" id="KW-0812">Transmembrane</keyword>
<name>A0A125MNB7_9GAMM</name>